<dbReference type="Proteomes" id="UP000242715">
    <property type="component" value="Unassembled WGS sequence"/>
</dbReference>
<proteinExistence type="predicted"/>
<dbReference type="EMBL" id="DF973380">
    <property type="protein sequence ID" value="GAU28789.1"/>
    <property type="molecule type" value="Genomic_DNA"/>
</dbReference>
<accession>A0A2Z6NAU5</accession>
<evidence type="ECO:0000313" key="2">
    <source>
        <dbReference type="Proteomes" id="UP000242715"/>
    </source>
</evidence>
<keyword evidence="2" id="KW-1185">Reference proteome</keyword>
<organism evidence="1 2">
    <name type="scientific">Trifolium subterraneum</name>
    <name type="common">Subterranean clover</name>
    <dbReference type="NCBI Taxonomy" id="3900"/>
    <lineage>
        <taxon>Eukaryota</taxon>
        <taxon>Viridiplantae</taxon>
        <taxon>Streptophyta</taxon>
        <taxon>Embryophyta</taxon>
        <taxon>Tracheophyta</taxon>
        <taxon>Spermatophyta</taxon>
        <taxon>Magnoliopsida</taxon>
        <taxon>eudicotyledons</taxon>
        <taxon>Gunneridae</taxon>
        <taxon>Pentapetalae</taxon>
        <taxon>rosids</taxon>
        <taxon>fabids</taxon>
        <taxon>Fabales</taxon>
        <taxon>Fabaceae</taxon>
        <taxon>Papilionoideae</taxon>
        <taxon>50 kb inversion clade</taxon>
        <taxon>NPAAA clade</taxon>
        <taxon>Hologalegina</taxon>
        <taxon>IRL clade</taxon>
        <taxon>Trifolieae</taxon>
        <taxon>Trifolium</taxon>
    </lineage>
</organism>
<protein>
    <submittedName>
        <fullName evidence="1">Uncharacterized protein</fullName>
    </submittedName>
</protein>
<sequence>MAMEATFEKITSSERINTSNVRKRDGKLVSESSGQHQGLQTHYDGKIFTRWGRCPILIGTRNTHYRGKIFIARCVKIMSLRKLVVAQSFVVIHTPHAKKLNHGVIWKDSCVIVCASGCL</sequence>
<dbReference type="AlphaFoldDB" id="A0A2Z6NAU5"/>
<name>A0A2Z6NAU5_TRISU</name>
<reference evidence="2" key="1">
    <citation type="journal article" date="2017" name="Front. Plant Sci.">
        <title>Climate Clever Clovers: New Paradigm to Reduce the Environmental Footprint of Ruminants by Breeding Low Methanogenic Forages Utilizing Haplotype Variation.</title>
        <authorList>
            <person name="Kaur P."/>
            <person name="Appels R."/>
            <person name="Bayer P.E."/>
            <person name="Keeble-Gagnere G."/>
            <person name="Wang J."/>
            <person name="Hirakawa H."/>
            <person name="Shirasawa K."/>
            <person name="Vercoe P."/>
            <person name="Stefanova K."/>
            <person name="Durmic Z."/>
            <person name="Nichols P."/>
            <person name="Revell C."/>
            <person name="Isobe S.N."/>
            <person name="Edwards D."/>
            <person name="Erskine W."/>
        </authorList>
    </citation>
    <scope>NUCLEOTIDE SEQUENCE [LARGE SCALE GENOMIC DNA]</scope>
    <source>
        <strain evidence="2">cv. Daliak</strain>
    </source>
</reference>
<gene>
    <name evidence="1" type="ORF">TSUD_357750</name>
</gene>
<evidence type="ECO:0000313" key="1">
    <source>
        <dbReference type="EMBL" id="GAU28789.1"/>
    </source>
</evidence>